<evidence type="ECO:0000313" key="2">
    <source>
        <dbReference type="EMBL" id="MFC4804624.1"/>
    </source>
</evidence>
<name>A0ABV9QL21_9FIRM</name>
<dbReference type="RefSeq" id="WP_379788138.1">
    <property type="nucleotide sequence ID" value="NZ_JBHSHL010000021.1"/>
</dbReference>
<organism evidence="2 3">
    <name type="scientific">Filifactor villosus</name>
    <dbReference type="NCBI Taxonomy" id="29374"/>
    <lineage>
        <taxon>Bacteria</taxon>
        <taxon>Bacillati</taxon>
        <taxon>Bacillota</taxon>
        <taxon>Clostridia</taxon>
        <taxon>Peptostreptococcales</taxon>
        <taxon>Filifactoraceae</taxon>
        <taxon>Filifactor</taxon>
    </lineage>
</organism>
<gene>
    <name evidence="2" type="ORF">ACFO4R_05955</name>
</gene>
<protein>
    <submittedName>
        <fullName evidence="2">Uncharacterized protein</fullName>
    </submittedName>
</protein>
<sequence length="76" mass="8973">MLFKYHFIMEELEKNFSDVENSFMSHLQEFTFIDSVDYDGEFITLLVSEKNKKDAEQKESELNAKMKSLMKSYCAA</sequence>
<keyword evidence="1" id="KW-0175">Coiled coil</keyword>
<proteinExistence type="predicted"/>
<feature type="coiled-coil region" evidence="1">
    <location>
        <begin position="9"/>
        <end position="72"/>
    </location>
</feature>
<reference evidence="3" key="1">
    <citation type="journal article" date="2019" name="Int. J. Syst. Evol. Microbiol.">
        <title>The Global Catalogue of Microorganisms (GCM) 10K type strain sequencing project: providing services to taxonomists for standard genome sequencing and annotation.</title>
        <authorList>
            <consortium name="The Broad Institute Genomics Platform"/>
            <consortium name="The Broad Institute Genome Sequencing Center for Infectious Disease"/>
            <person name="Wu L."/>
            <person name="Ma J."/>
        </authorList>
    </citation>
    <scope>NUCLEOTIDE SEQUENCE [LARGE SCALE GENOMIC DNA]</scope>
    <source>
        <strain evidence="3">CCUG 46385</strain>
    </source>
</reference>
<dbReference type="Proteomes" id="UP001595916">
    <property type="component" value="Unassembled WGS sequence"/>
</dbReference>
<accession>A0ABV9QL21</accession>
<evidence type="ECO:0000313" key="3">
    <source>
        <dbReference type="Proteomes" id="UP001595916"/>
    </source>
</evidence>
<evidence type="ECO:0000256" key="1">
    <source>
        <dbReference type="SAM" id="Coils"/>
    </source>
</evidence>
<keyword evidence="3" id="KW-1185">Reference proteome</keyword>
<dbReference type="EMBL" id="JBHSHL010000021">
    <property type="protein sequence ID" value="MFC4804624.1"/>
    <property type="molecule type" value="Genomic_DNA"/>
</dbReference>
<comment type="caution">
    <text evidence="2">The sequence shown here is derived from an EMBL/GenBank/DDBJ whole genome shotgun (WGS) entry which is preliminary data.</text>
</comment>